<dbReference type="Proteomes" id="UP001396334">
    <property type="component" value="Unassembled WGS sequence"/>
</dbReference>
<gene>
    <name evidence="1" type="ORF">V6N11_005246</name>
</gene>
<dbReference type="PANTHER" id="PTHR47087">
    <property type="entry name" value="METHIONINE S-METHYLTRANSFERASE"/>
    <property type="match status" value="1"/>
</dbReference>
<comment type="caution">
    <text evidence="1">The sequence shown here is derived from an EMBL/GenBank/DDBJ whole genome shotgun (WGS) entry which is preliminary data.</text>
</comment>
<evidence type="ECO:0000313" key="2">
    <source>
        <dbReference type="Proteomes" id="UP001396334"/>
    </source>
</evidence>
<dbReference type="EMBL" id="JBBPBN010000021">
    <property type="protein sequence ID" value="KAK9014074.1"/>
    <property type="molecule type" value="Genomic_DNA"/>
</dbReference>
<dbReference type="PANTHER" id="PTHR47087:SF1">
    <property type="entry name" value="METHIONINE S-METHYLTRANSFERASE"/>
    <property type="match status" value="1"/>
</dbReference>
<keyword evidence="2" id="KW-1185">Reference proteome</keyword>
<protein>
    <submittedName>
        <fullName evidence="1">Uncharacterized protein</fullName>
    </submittedName>
</protein>
<organism evidence="1 2">
    <name type="scientific">Hibiscus sabdariffa</name>
    <name type="common">roselle</name>
    <dbReference type="NCBI Taxonomy" id="183260"/>
    <lineage>
        <taxon>Eukaryota</taxon>
        <taxon>Viridiplantae</taxon>
        <taxon>Streptophyta</taxon>
        <taxon>Embryophyta</taxon>
        <taxon>Tracheophyta</taxon>
        <taxon>Spermatophyta</taxon>
        <taxon>Magnoliopsida</taxon>
        <taxon>eudicotyledons</taxon>
        <taxon>Gunneridae</taxon>
        <taxon>Pentapetalae</taxon>
        <taxon>rosids</taxon>
        <taxon>malvids</taxon>
        <taxon>Malvales</taxon>
        <taxon>Malvaceae</taxon>
        <taxon>Malvoideae</taxon>
        <taxon>Hibiscus</taxon>
    </lineage>
</organism>
<reference evidence="1 2" key="1">
    <citation type="journal article" date="2024" name="G3 (Bethesda)">
        <title>Genome assembly of Hibiscus sabdariffa L. provides insights into metabolisms of medicinal natural products.</title>
        <authorList>
            <person name="Kim T."/>
        </authorList>
    </citation>
    <scope>NUCLEOTIDE SEQUENCE [LARGE SCALE GENOMIC DNA]</scope>
    <source>
        <strain evidence="1">TK-2024</strain>
        <tissue evidence="1">Old leaves</tissue>
    </source>
</reference>
<proteinExistence type="predicted"/>
<name>A0ABR2RMR4_9ROSI</name>
<accession>A0ABR2RMR4</accession>
<evidence type="ECO:0000313" key="1">
    <source>
        <dbReference type="EMBL" id="KAK9014074.1"/>
    </source>
</evidence>
<sequence length="75" mass="8738">MAVEEFLKQCAQSGDAAYAAFKSLLEKLEDPKTRTEARLFLSDLQSQDCFSDDCFDKYHFRFQDIYLDRNEGTIL</sequence>